<dbReference type="Pfam" id="PF13771">
    <property type="entry name" value="zf-HC5HC2H"/>
    <property type="match status" value="1"/>
</dbReference>
<gene>
    <name evidence="9" type="primary">LOC120058488</name>
</gene>
<evidence type="ECO:0000256" key="3">
    <source>
        <dbReference type="ARBA" id="ARBA00022771"/>
    </source>
</evidence>
<dbReference type="InterPro" id="IPR051188">
    <property type="entry name" value="PHD-type_Zinc_Finger"/>
</dbReference>
<dbReference type="PROSITE" id="PS51805">
    <property type="entry name" value="EPHD"/>
    <property type="match status" value="1"/>
</dbReference>
<dbReference type="SMART" id="SM00249">
    <property type="entry name" value="PHD"/>
    <property type="match status" value="1"/>
</dbReference>
<feature type="domain" description="PHD-type" evidence="7">
    <location>
        <begin position="9"/>
        <end position="127"/>
    </location>
</feature>
<dbReference type="KEGG" id="snh:120058488"/>
<evidence type="ECO:0000256" key="1">
    <source>
        <dbReference type="ARBA" id="ARBA00004123"/>
    </source>
</evidence>
<keyword evidence="3" id="KW-0863">Zinc-finger</keyword>
<evidence type="ECO:0000313" key="9">
    <source>
        <dbReference type="RefSeq" id="XP_038863108.1"/>
    </source>
</evidence>
<organism evidence="8 9">
    <name type="scientific">Salvelinus namaycush</name>
    <name type="common">Lake trout</name>
    <name type="synonym">Salmo namaycush</name>
    <dbReference type="NCBI Taxonomy" id="8040"/>
    <lineage>
        <taxon>Eukaryota</taxon>
        <taxon>Metazoa</taxon>
        <taxon>Chordata</taxon>
        <taxon>Craniata</taxon>
        <taxon>Vertebrata</taxon>
        <taxon>Euteleostomi</taxon>
        <taxon>Actinopterygii</taxon>
        <taxon>Neopterygii</taxon>
        <taxon>Teleostei</taxon>
        <taxon>Protacanthopterygii</taxon>
        <taxon>Salmoniformes</taxon>
        <taxon>Salmonidae</taxon>
        <taxon>Salmoninae</taxon>
        <taxon>Salvelinus</taxon>
    </lineage>
</organism>
<feature type="compositionally biased region" description="Basic and acidic residues" evidence="6">
    <location>
        <begin position="239"/>
        <end position="253"/>
    </location>
</feature>
<dbReference type="GeneID" id="120058488"/>
<dbReference type="AlphaFoldDB" id="A0A8U1C5M9"/>
<evidence type="ECO:0000256" key="2">
    <source>
        <dbReference type="ARBA" id="ARBA00022723"/>
    </source>
</evidence>
<keyword evidence="4" id="KW-0862">Zinc</keyword>
<keyword evidence="5" id="KW-0539">Nucleus</keyword>
<evidence type="ECO:0000313" key="8">
    <source>
        <dbReference type="Proteomes" id="UP000808372"/>
    </source>
</evidence>
<evidence type="ECO:0000259" key="7">
    <source>
        <dbReference type="PROSITE" id="PS51805"/>
    </source>
</evidence>
<reference evidence="9" key="1">
    <citation type="submission" date="2025-08" db="UniProtKB">
        <authorList>
            <consortium name="RefSeq"/>
        </authorList>
    </citation>
    <scope>IDENTIFICATION</scope>
    <source>
        <tissue evidence="9">White muscle</tissue>
    </source>
</reference>
<dbReference type="InterPro" id="IPR034732">
    <property type="entry name" value="EPHD"/>
</dbReference>
<evidence type="ECO:0000256" key="4">
    <source>
        <dbReference type="ARBA" id="ARBA00022833"/>
    </source>
</evidence>
<evidence type="ECO:0000256" key="6">
    <source>
        <dbReference type="SAM" id="MobiDB-lite"/>
    </source>
</evidence>
<dbReference type="GO" id="GO:0005634">
    <property type="term" value="C:nucleus"/>
    <property type="evidence" value="ECO:0007669"/>
    <property type="project" value="UniProtKB-SubCell"/>
</dbReference>
<sequence>MGTDQHGKKVQCVLCQTSEENRTTGPLSTKGSVTAHQNCLLYSSGIICQNSPEFDDLFGFSVEDVLIELKRGNRLICYRCKKKGATVGCEVKRCKKSYHYPCAVRDGAQNFDDHREEKFTLYCQKHNLEIAATNETVSRALSFNGDSDTAMNNNGEMSPKLFCLVCERKEESLSLEHMDSGIDKLYCEKHKPQSLQKELKGLDAVAGPSSSHSDSNMSTKRRQKQTPKRRLSSSSTLNCEKDEPQSLQKELKGLDAVAGPSSSHSDSNMSTKRRQKQTPKRRLSSSSTPEVKSSKKSRKGSKSIQDDFSNSDGDVNGIDMELAPLESDLEDGVFSEHRNHAEALTTGCQPEPENRDDSDGDHTVIDSVSYTTLTILVQHFLWHYCVSILVLNYWFDHYRVSILVLNHWFDHYRVSILVLNHWFDHYRVSILVLNHWFDHYRVSILVLNHWFDHYCISILDAESQSLLLPVMLCVASEEPSQDTNISVCSSQPCSAASPGSPVLSGRHGSSLTLGPISSVHSGPLNVTNTPTRTSPPVSPVPPDCCFTPVSSPHSVSNRPPAGPGGLGSPIASGSDSAASRVFWGRCNEAGCTQSIFTTFFSDMVSISNRILSDKASQEDYDLSLRVMEASGKLSQMLSEQEREFKKKQMELQRATAAIRDARSALKR</sequence>
<dbReference type="InterPro" id="IPR013083">
    <property type="entry name" value="Znf_RING/FYVE/PHD"/>
</dbReference>
<dbReference type="Gene3D" id="3.30.40.10">
    <property type="entry name" value="Zinc/RING finger domain, C3HC4 (zinc finger)"/>
    <property type="match status" value="1"/>
</dbReference>
<feature type="compositionally biased region" description="Basic residues" evidence="6">
    <location>
        <begin position="219"/>
        <end position="231"/>
    </location>
</feature>
<feature type="compositionally biased region" description="Polar residues" evidence="6">
    <location>
        <begin position="208"/>
        <end position="218"/>
    </location>
</feature>
<evidence type="ECO:0000256" key="5">
    <source>
        <dbReference type="ARBA" id="ARBA00023242"/>
    </source>
</evidence>
<protein>
    <submittedName>
        <fullName evidence="9">Uncharacterized protein LOC120058488 isoform X1</fullName>
    </submittedName>
</protein>
<accession>A0A8U1C5M9</accession>
<comment type="subcellular location">
    <subcellularLocation>
        <location evidence="1">Nucleus</location>
    </subcellularLocation>
</comment>
<dbReference type="PANTHER" id="PTHR12420">
    <property type="entry name" value="PHD FINGER PROTEIN"/>
    <property type="match status" value="1"/>
</dbReference>
<keyword evidence="2" id="KW-0479">Metal-binding</keyword>
<dbReference type="InterPro" id="IPR001965">
    <property type="entry name" value="Znf_PHD"/>
</dbReference>
<keyword evidence="8" id="KW-1185">Reference proteome</keyword>
<dbReference type="GO" id="GO:0008270">
    <property type="term" value="F:zinc ion binding"/>
    <property type="evidence" value="ECO:0007669"/>
    <property type="project" value="UniProtKB-KW"/>
</dbReference>
<name>A0A8U1C5M9_SALNM</name>
<dbReference type="Proteomes" id="UP000808372">
    <property type="component" value="Chromosome 13"/>
</dbReference>
<dbReference type="OrthoDB" id="512616at2759"/>
<feature type="region of interest" description="Disordered" evidence="6">
    <location>
        <begin position="201"/>
        <end position="317"/>
    </location>
</feature>
<dbReference type="PANTHER" id="PTHR12420:SF4">
    <property type="entry name" value="PHD FINGER PROTEIN 11"/>
    <property type="match status" value="1"/>
</dbReference>
<feature type="compositionally biased region" description="Basic residues" evidence="6">
    <location>
        <begin position="271"/>
        <end position="283"/>
    </location>
</feature>
<feature type="compositionally biased region" description="Polar residues" evidence="6">
    <location>
        <begin position="260"/>
        <end position="270"/>
    </location>
</feature>
<dbReference type="RefSeq" id="XP_038863108.1">
    <property type="nucleotide sequence ID" value="XM_039007180.1"/>
</dbReference>
<feature type="region of interest" description="Disordered" evidence="6">
    <location>
        <begin position="550"/>
        <end position="571"/>
    </location>
</feature>
<proteinExistence type="predicted"/>